<organism evidence="1 2">
    <name type="scientific">Endocarpon pusillum</name>
    <dbReference type="NCBI Taxonomy" id="364733"/>
    <lineage>
        <taxon>Eukaryota</taxon>
        <taxon>Fungi</taxon>
        <taxon>Dikarya</taxon>
        <taxon>Ascomycota</taxon>
        <taxon>Pezizomycotina</taxon>
        <taxon>Eurotiomycetes</taxon>
        <taxon>Chaetothyriomycetidae</taxon>
        <taxon>Verrucariales</taxon>
        <taxon>Verrucariaceae</taxon>
        <taxon>Endocarpon</taxon>
    </lineage>
</organism>
<gene>
    <name evidence="1" type="ORF">GJ744_003519</name>
</gene>
<reference evidence="1" key="1">
    <citation type="submission" date="2020-02" db="EMBL/GenBank/DDBJ databases">
        <authorList>
            <person name="Palmer J.M."/>
        </authorList>
    </citation>
    <scope>NUCLEOTIDE SEQUENCE</scope>
    <source>
        <strain evidence="1">EPUS1.4</strain>
        <tissue evidence="1">Thallus</tissue>
    </source>
</reference>
<dbReference type="AlphaFoldDB" id="A0A8H7AMG8"/>
<keyword evidence="2" id="KW-1185">Reference proteome</keyword>
<evidence type="ECO:0000313" key="2">
    <source>
        <dbReference type="Proteomes" id="UP000606974"/>
    </source>
</evidence>
<evidence type="ECO:0000313" key="1">
    <source>
        <dbReference type="EMBL" id="KAF7511788.1"/>
    </source>
</evidence>
<dbReference type="Proteomes" id="UP000606974">
    <property type="component" value="Unassembled WGS sequence"/>
</dbReference>
<dbReference type="EMBL" id="JAACFV010000017">
    <property type="protein sequence ID" value="KAF7511788.1"/>
    <property type="molecule type" value="Genomic_DNA"/>
</dbReference>
<name>A0A8H7AMG8_9EURO</name>
<sequence>MNDLQWLADSYETTFNAIRNELSYEHREFFFEAFLDENGEGPDADRLKQVLGVTWPPEE</sequence>
<proteinExistence type="predicted"/>
<accession>A0A8H7AMG8</accession>
<protein>
    <submittedName>
        <fullName evidence="1">Uncharacterized protein</fullName>
    </submittedName>
</protein>
<comment type="caution">
    <text evidence="1">The sequence shown here is derived from an EMBL/GenBank/DDBJ whole genome shotgun (WGS) entry which is preliminary data.</text>
</comment>